<dbReference type="InterPro" id="IPR009784">
    <property type="entry name" value="DUF1349"/>
</dbReference>
<protein>
    <recommendedName>
        <fullName evidence="3">DUF1349 domain-containing protein</fullName>
    </recommendedName>
</protein>
<sequence>MSPTKTLPAQWLNEPTHWSDTDGLLHIRTDSGTDFWQKTQYGFERDSGHFRGFAAGEDFTAQVRITGTFTELYDQAGLMVRQGSERWCKTGLEINDGIAHLGSVLTLGHSDWALGPMPDAVRGFWLRMTLHEQVLRIQYSLDGVAWPLLRLCRFASEEGAVLEVGPYCCSPQREGLEVSFADLQIGPAIIKELHDLS</sequence>
<dbReference type="EMBL" id="CP013987">
    <property type="protein sequence ID" value="ALZ84670.1"/>
    <property type="molecule type" value="Genomic_DNA"/>
</dbReference>
<dbReference type="InterPro" id="IPR013320">
    <property type="entry name" value="ConA-like_dom_sf"/>
</dbReference>
<dbReference type="PANTHER" id="PTHR35332">
    <property type="entry name" value="REGULATION OF ENOLASE PROTEIN 1"/>
    <property type="match status" value="1"/>
</dbReference>
<dbReference type="KEGG" id="por:APT59_10855"/>
<dbReference type="RefSeq" id="WP_059314860.1">
    <property type="nucleotide sequence ID" value="NZ_CP013987.1"/>
</dbReference>
<dbReference type="Proteomes" id="UP000064137">
    <property type="component" value="Chromosome"/>
</dbReference>
<dbReference type="PANTHER" id="PTHR35332:SF2">
    <property type="entry name" value="REGULATION OF ENOLASE PROTEIN 1"/>
    <property type="match status" value="1"/>
</dbReference>
<reference evidence="1 2" key="1">
    <citation type="submission" date="2016-01" db="EMBL/GenBank/DDBJ databases">
        <title>Annotation of Pseudomonas oryzihabitans USDA-ARS-USMARC-56511.</title>
        <authorList>
            <person name="Harhay G.P."/>
            <person name="Harhay D.M."/>
            <person name="Smith T.P.L."/>
            <person name="Bono J.L."/>
            <person name="Heaton M.P."/>
            <person name="Clawson M.L."/>
            <person name="Chitko-Mckown C.G."/>
            <person name="Capik S.F."/>
            <person name="DeDonder K.D."/>
            <person name="Apley M.D."/>
            <person name="Lubbers B.V."/>
            <person name="White B.J."/>
            <person name="Larson R.L."/>
        </authorList>
    </citation>
    <scope>NUCLEOTIDE SEQUENCE [LARGE SCALE GENOMIC DNA]</scope>
    <source>
        <strain evidence="1 2">USDA-ARS-USMARC-56511</strain>
    </source>
</reference>
<dbReference type="AlphaFoldDB" id="A0A0U4P2N3"/>
<evidence type="ECO:0000313" key="1">
    <source>
        <dbReference type="EMBL" id="ALZ84670.1"/>
    </source>
</evidence>
<organism evidence="1 2">
    <name type="scientific">Pseudomonas oryzihabitans</name>
    <dbReference type="NCBI Taxonomy" id="47885"/>
    <lineage>
        <taxon>Bacteria</taxon>
        <taxon>Pseudomonadati</taxon>
        <taxon>Pseudomonadota</taxon>
        <taxon>Gammaproteobacteria</taxon>
        <taxon>Pseudomonadales</taxon>
        <taxon>Pseudomonadaceae</taxon>
        <taxon>Pseudomonas</taxon>
    </lineage>
</organism>
<dbReference type="OrthoDB" id="9814707at2"/>
<dbReference type="InterPro" id="IPR015987">
    <property type="entry name" value="UCP022704"/>
</dbReference>
<gene>
    <name evidence="1" type="ORF">APT59_10855</name>
</gene>
<dbReference type="PIRSF" id="PIRSF022704">
    <property type="entry name" value="UCP022704"/>
    <property type="match status" value="1"/>
</dbReference>
<dbReference type="SUPFAM" id="SSF49899">
    <property type="entry name" value="Concanavalin A-like lectins/glucanases"/>
    <property type="match status" value="1"/>
</dbReference>
<proteinExistence type="predicted"/>
<evidence type="ECO:0008006" key="3">
    <source>
        <dbReference type="Google" id="ProtNLM"/>
    </source>
</evidence>
<evidence type="ECO:0000313" key="2">
    <source>
        <dbReference type="Proteomes" id="UP000064137"/>
    </source>
</evidence>
<dbReference type="Pfam" id="PF07081">
    <property type="entry name" value="DUF1349"/>
    <property type="match status" value="1"/>
</dbReference>
<accession>A0A0U4P2N3</accession>
<dbReference type="Gene3D" id="2.60.120.200">
    <property type="match status" value="1"/>
</dbReference>
<name>A0A0U4P2N3_9PSED</name>